<protein>
    <recommendedName>
        <fullName evidence="4">DUF4110 domain-containing protein</fullName>
    </recommendedName>
</protein>
<dbReference type="OrthoDB" id="4447at2759"/>
<dbReference type="eggNOG" id="KOG1230">
    <property type="taxonomic scope" value="Eukaryota"/>
</dbReference>
<gene>
    <name evidence="2" type="ORF">SARC_06173</name>
</gene>
<accession>A0A0L0FXE9</accession>
<organism evidence="2 3">
    <name type="scientific">Sphaeroforma arctica JP610</name>
    <dbReference type="NCBI Taxonomy" id="667725"/>
    <lineage>
        <taxon>Eukaryota</taxon>
        <taxon>Ichthyosporea</taxon>
        <taxon>Ichthyophonida</taxon>
        <taxon>Sphaeroforma</taxon>
    </lineage>
</organism>
<dbReference type="SUPFAM" id="SSF117281">
    <property type="entry name" value="Kelch motif"/>
    <property type="match status" value="2"/>
</dbReference>
<dbReference type="Pfam" id="PF24681">
    <property type="entry name" value="Kelch_KLHDC2_KLHL20_DRC7"/>
    <property type="match status" value="1"/>
</dbReference>
<dbReference type="EMBL" id="KQ242026">
    <property type="protein sequence ID" value="KNC81507.1"/>
    <property type="molecule type" value="Genomic_DNA"/>
</dbReference>
<dbReference type="PANTHER" id="PTHR46063:SF1">
    <property type="entry name" value="KELCH DOMAIN-CONTAINING PROTEIN 4"/>
    <property type="match status" value="1"/>
</dbReference>
<evidence type="ECO:0000313" key="3">
    <source>
        <dbReference type="Proteomes" id="UP000054560"/>
    </source>
</evidence>
<dbReference type="InterPro" id="IPR015915">
    <property type="entry name" value="Kelch-typ_b-propeller"/>
</dbReference>
<dbReference type="Gene3D" id="2.120.10.80">
    <property type="entry name" value="Kelch-type beta propeller"/>
    <property type="match status" value="2"/>
</dbReference>
<evidence type="ECO:0000313" key="2">
    <source>
        <dbReference type="EMBL" id="KNC81507.1"/>
    </source>
</evidence>
<feature type="compositionally biased region" description="Basic and acidic residues" evidence="1">
    <location>
        <begin position="435"/>
        <end position="445"/>
    </location>
</feature>
<feature type="region of interest" description="Disordered" evidence="1">
    <location>
        <begin position="435"/>
        <end position="464"/>
    </location>
</feature>
<feature type="compositionally biased region" description="Acidic residues" evidence="1">
    <location>
        <begin position="446"/>
        <end position="464"/>
    </location>
</feature>
<evidence type="ECO:0000256" key="1">
    <source>
        <dbReference type="SAM" id="MobiDB-lite"/>
    </source>
</evidence>
<dbReference type="STRING" id="667725.A0A0L0FXE9"/>
<proteinExistence type="predicted"/>
<reference evidence="2 3" key="1">
    <citation type="submission" date="2011-02" db="EMBL/GenBank/DDBJ databases">
        <title>The Genome Sequence of Sphaeroforma arctica JP610.</title>
        <authorList>
            <consortium name="The Broad Institute Genome Sequencing Platform"/>
            <person name="Russ C."/>
            <person name="Cuomo C."/>
            <person name="Young S.K."/>
            <person name="Zeng Q."/>
            <person name="Gargeya S."/>
            <person name="Alvarado L."/>
            <person name="Berlin A."/>
            <person name="Chapman S.B."/>
            <person name="Chen Z."/>
            <person name="Freedman E."/>
            <person name="Gellesch M."/>
            <person name="Goldberg J."/>
            <person name="Griggs A."/>
            <person name="Gujja S."/>
            <person name="Heilman E."/>
            <person name="Heiman D."/>
            <person name="Howarth C."/>
            <person name="Mehta T."/>
            <person name="Neiman D."/>
            <person name="Pearson M."/>
            <person name="Roberts A."/>
            <person name="Saif S."/>
            <person name="Shea T."/>
            <person name="Shenoy N."/>
            <person name="Sisk P."/>
            <person name="Stolte C."/>
            <person name="Sykes S."/>
            <person name="White J."/>
            <person name="Yandava C."/>
            <person name="Burger G."/>
            <person name="Gray M.W."/>
            <person name="Holland P.W.H."/>
            <person name="King N."/>
            <person name="Lang F.B.F."/>
            <person name="Roger A.J."/>
            <person name="Ruiz-Trillo I."/>
            <person name="Haas B."/>
            <person name="Nusbaum C."/>
            <person name="Birren B."/>
        </authorList>
    </citation>
    <scope>NUCLEOTIDE SEQUENCE [LARGE SCALE GENOMIC DNA]</scope>
    <source>
        <strain evidence="2 3">JP610</strain>
    </source>
</reference>
<keyword evidence="3" id="KW-1185">Reference proteome</keyword>
<dbReference type="RefSeq" id="XP_014155409.1">
    <property type="nucleotide sequence ID" value="XM_014299934.1"/>
</dbReference>
<evidence type="ECO:0008006" key="4">
    <source>
        <dbReference type="Google" id="ProtNLM"/>
    </source>
</evidence>
<dbReference type="AlphaFoldDB" id="A0A0L0FXE9"/>
<dbReference type="PANTHER" id="PTHR46063">
    <property type="entry name" value="KELCH DOMAIN-CONTAINING PROTEIN"/>
    <property type="match status" value="1"/>
</dbReference>
<dbReference type="Proteomes" id="UP000054560">
    <property type="component" value="Unassembled WGS sequence"/>
</dbReference>
<name>A0A0L0FXE9_9EUKA</name>
<dbReference type="InterPro" id="IPR052588">
    <property type="entry name" value="Kelch_domain_protein"/>
</dbReference>
<dbReference type="GeneID" id="25906677"/>
<sequence>MEVEITVCTKPPSPRVNFTFAAHPAADELILFGGEYYNGQNQYVYGDLFTFNLKKAEWKKITSPNSPPPRCGHASAVRARGGGELYVFGGEYSSRNQEKFKHYNDLWVYYFKEQKWEKLTATNGPTPRSGHRMVIAGNSLVVFGGYFDNGKSTPKYMDDVHVYDLETRVWMQTTITKQVISPSARSAFQMIATGEDRILVMGGYRREKVKGIAEEQGMQLADMWELLRIETSATDISSVVRPTCTWRWLKLKATGSVPGTRTGVNCVMRDNSNQAYSFGGVTDQETEWAVSGSFMNELLLLNTEENKFHEVSVKKGMDCKDKQEEIEQDRRERIKAKIAAAKAKKIAAKKKGSASARPNADDDCPQVVRVDADDVEIIAADGVWPRPRSSTGLAIKGRILYLYGGYNEVGDRMITLSDLYSLDIGKMDEWIKVEDTSEESKKWLGEESDSESDSEYTDEDGDEE</sequence>